<dbReference type="Pfam" id="PF01381">
    <property type="entry name" value="HTH_3"/>
    <property type="match status" value="1"/>
</dbReference>
<gene>
    <name evidence="2" type="ORF">J2S20_002393</name>
</gene>
<dbReference type="GO" id="GO:0003677">
    <property type="term" value="F:DNA binding"/>
    <property type="evidence" value="ECO:0007669"/>
    <property type="project" value="InterPro"/>
</dbReference>
<dbReference type="Proteomes" id="UP001241537">
    <property type="component" value="Unassembled WGS sequence"/>
</dbReference>
<evidence type="ECO:0000313" key="3">
    <source>
        <dbReference type="Proteomes" id="UP001241537"/>
    </source>
</evidence>
<keyword evidence="3" id="KW-1185">Reference proteome</keyword>
<reference evidence="2" key="1">
    <citation type="submission" date="2023-07" db="EMBL/GenBank/DDBJ databases">
        <title>Genomic Encyclopedia of Type Strains, Phase IV (KMG-IV): sequencing the most valuable type-strain genomes for metagenomic binning, comparative biology and taxonomic classification.</title>
        <authorList>
            <person name="Goeker M."/>
        </authorList>
    </citation>
    <scope>NUCLEOTIDE SEQUENCE</scope>
    <source>
        <strain evidence="2">DSM 19659</strain>
    </source>
</reference>
<dbReference type="InterPro" id="IPR001387">
    <property type="entry name" value="Cro/C1-type_HTH"/>
</dbReference>
<comment type="caution">
    <text evidence="2">The sequence shown here is derived from an EMBL/GenBank/DDBJ whole genome shotgun (WGS) entry which is preliminary data.</text>
</comment>
<dbReference type="RefSeq" id="WP_307255551.1">
    <property type="nucleotide sequence ID" value="NZ_JAUSTO010000031.1"/>
</dbReference>
<evidence type="ECO:0000313" key="2">
    <source>
        <dbReference type="EMBL" id="MDQ0153671.1"/>
    </source>
</evidence>
<dbReference type="SUPFAM" id="SSF47413">
    <property type="entry name" value="lambda repressor-like DNA-binding domains"/>
    <property type="match status" value="1"/>
</dbReference>
<dbReference type="CDD" id="cd00093">
    <property type="entry name" value="HTH_XRE"/>
    <property type="match status" value="1"/>
</dbReference>
<dbReference type="SMART" id="SM00530">
    <property type="entry name" value="HTH_XRE"/>
    <property type="match status" value="1"/>
</dbReference>
<sequence length="140" mass="15709">MGLFEKISEACKRKGITVNALEKELGFARSSINKMKKSSPSGEKLAQIADYLGVSVDYLLERTENDSDGLNARDRRDIAKDLDDIMGKLESGDEGPLRYNGEQIDNETLIKVRAALEFGLTQLKKENKVLYNPNKNKKQD</sequence>
<evidence type="ECO:0000259" key="1">
    <source>
        <dbReference type="PROSITE" id="PS50943"/>
    </source>
</evidence>
<protein>
    <submittedName>
        <fullName evidence="2">Transcriptional regulator with XRE-family HTH domain</fullName>
    </submittedName>
</protein>
<dbReference type="Gene3D" id="1.10.260.40">
    <property type="entry name" value="lambda repressor-like DNA-binding domains"/>
    <property type="match status" value="1"/>
</dbReference>
<feature type="domain" description="HTH cro/C1-type" evidence="1">
    <location>
        <begin position="7"/>
        <end position="59"/>
    </location>
</feature>
<name>A0AAE4AN13_9FIRM</name>
<dbReference type="InterPro" id="IPR010982">
    <property type="entry name" value="Lambda_DNA-bd_dom_sf"/>
</dbReference>
<dbReference type="PROSITE" id="PS50943">
    <property type="entry name" value="HTH_CROC1"/>
    <property type="match status" value="1"/>
</dbReference>
<organism evidence="2 3">
    <name type="scientific">Moryella indoligenes</name>
    <dbReference type="NCBI Taxonomy" id="371674"/>
    <lineage>
        <taxon>Bacteria</taxon>
        <taxon>Bacillati</taxon>
        <taxon>Bacillota</taxon>
        <taxon>Clostridia</taxon>
        <taxon>Lachnospirales</taxon>
        <taxon>Lachnospiraceae</taxon>
        <taxon>Moryella</taxon>
    </lineage>
</organism>
<proteinExistence type="predicted"/>
<dbReference type="EMBL" id="JAUSTO010000031">
    <property type="protein sequence ID" value="MDQ0153671.1"/>
    <property type="molecule type" value="Genomic_DNA"/>
</dbReference>
<accession>A0AAE4AN13</accession>
<dbReference type="AlphaFoldDB" id="A0AAE4AN13"/>